<proteinExistence type="predicted"/>
<keyword evidence="2" id="KW-0812">Transmembrane</keyword>
<feature type="transmembrane region" description="Helical" evidence="2">
    <location>
        <begin position="1029"/>
        <end position="1051"/>
    </location>
</feature>
<protein>
    <submittedName>
        <fullName evidence="3">Uncharacterized protein</fullName>
    </submittedName>
</protein>
<organism evidence="3 4">
    <name type="scientific">Gloeothece citriformis (strain PCC 7424)</name>
    <name type="common">Cyanothece sp. (strain PCC 7424)</name>
    <dbReference type="NCBI Taxonomy" id="65393"/>
    <lineage>
        <taxon>Bacteria</taxon>
        <taxon>Bacillati</taxon>
        <taxon>Cyanobacteriota</taxon>
        <taxon>Cyanophyceae</taxon>
        <taxon>Oscillatoriophycideae</taxon>
        <taxon>Chroococcales</taxon>
        <taxon>Aphanothecaceae</taxon>
        <taxon>Gloeothece</taxon>
        <taxon>Gloeothece citriformis</taxon>
    </lineage>
</organism>
<feature type="transmembrane region" description="Helical" evidence="2">
    <location>
        <begin position="106"/>
        <end position="129"/>
    </location>
</feature>
<reference evidence="4" key="1">
    <citation type="journal article" date="2011" name="MBio">
        <title>Novel metabolic attributes of the genus Cyanothece, comprising a group of unicellular nitrogen-fixing Cyanobacteria.</title>
        <authorList>
            <person name="Bandyopadhyay A."/>
            <person name="Elvitigala T."/>
            <person name="Welsh E."/>
            <person name="Stockel J."/>
            <person name="Liberton M."/>
            <person name="Min H."/>
            <person name="Sherman L.A."/>
            <person name="Pakrasi H.B."/>
        </authorList>
    </citation>
    <scope>NUCLEOTIDE SEQUENCE [LARGE SCALE GENOMIC DNA]</scope>
    <source>
        <strain evidence="4">PCC 7424</strain>
    </source>
</reference>
<dbReference type="OrthoDB" id="415154at2"/>
<name>B7KJS3_GLOC7</name>
<evidence type="ECO:0000256" key="1">
    <source>
        <dbReference type="SAM" id="Coils"/>
    </source>
</evidence>
<gene>
    <name evidence="3" type="ordered locus">PCC7424_1069</name>
</gene>
<keyword evidence="4" id="KW-1185">Reference proteome</keyword>
<evidence type="ECO:0000313" key="3">
    <source>
        <dbReference type="EMBL" id="ACK69522.1"/>
    </source>
</evidence>
<keyword evidence="2" id="KW-1133">Transmembrane helix</keyword>
<feature type="coiled-coil region" evidence="1">
    <location>
        <begin position="992"/>
        <end position="1023"/>
    </location>
</feature>
<sequence length="1052" mass="117928">MISSGLNLMGFILPSFWLAQAPVIVPEPTEAVGEAAENAALVFSGPQFFSALIAGVVLAFAIQLLLTNFGVAVGISMAGGKSSDSDRTTDRTSEHHESLGRTIRKIGWAVGLGTLISVTIALFFASLLAVRLSLFVAPGAGAIVGLVIWATYFCLLVWISSTTVNSFIGSIINTATSGFQAIWGTAASVIGAKAASKQVIDTAEATVAAVRRELGAAIDPVSFRENLEDYLDRFRPPELDWHKIRSDFENLLKDPNLQELVTTEGGVTLDRQAFVNLISDRSDLSKRDVNRLADQLEAVWNKATSNVPKLPSKNALTQLGDYLMTATRDQLLGSDFAQKLEALVDEMRQQRKASHPSPLTQSLTSSLNALMGMVMGRTDLSDLDVEKIGSQIQKLQSQLGEQTNKLSTQVGLKEPPHKSAVQSDIENYLLNAYPWQLQRKNLNREFRDLLYDPLANPELMASELEQISRSDFVDLLAQKGLLTQTEIEVTANRLEQIRLEVLQVAREQHEQQCRLALLKDVEQFILNIPQATLLNPERLQAEFMPVLEAPDTDYDTLSSRLAMLDRQTLERLLLQQRGDITPEMVASIVPNLEATRDRVLQESHDWQNAIKAKGEQQWLKLQSYLRDTGKDELNPQAIEQDLKLLLHDPQAGAAALRSRASRFDRDTLVQLLSQRQDLSEQQINDILNTVERNWTRIRYAPQKLTGKALEQYNQVSTTLADYLRNTGKEELNPEGIQRDLRRLLQDPQAGATAIRQRLAMMDRDTLVQLLSQREDLSEEQINQVIDEVMGVIHSVVNAPRYLARRTQQQVQNFQSALADYLRSTERSELNPEGIQRDIRILLNDPRLGMETLQERLSQVDRDTLVALLSQREDMTEEEANRIIDNILSVRDRFVEQIRNIQYKVQDIIDGILDRIRAYLNGLERPELNYEGLTADLRQLFDDPQAGFEALRDRFSHVNRDTLIAVLSSREDISQADAERIVGSVERTRDRILQRAERIQQQAQLRLEQAKEQAQHQVEETRKAAAAASWWLFLTALISGIAAAGAGALGVVD</sequence>
<keyword evidence="2" id="KW-0472">Membrane</keyword>
<dbReference type="EMBL" id="CP001291">
    <property type="protein sequence ID" value="ACK69522.1"/>
    <property type="molecule type" value="Genomic_DNA"/>
</dbReference>
<evidence type="ECO:0000313" key="4">
    <source>
        <dbReference type="Proteomes" id="UP000002384"/>
    </source>
</evidence>
<dbReference type="STRING" id="65393.PCC7424_1069"/>
<dbReference type="Proteomes" id="UP000002384">
    <property type="component" value="Chromosome"/>
</dbReference>
<dbReference type="AlphaFoldDB" id="B7KJS3"/>
<feature type="transmembrane region" description="Helical" evidence="2">
    <location>
        <begin position="47"/>
        <end position="75"/>
    </location>
</feature>
<dbReference type="KEGG" id="cyc:PCC7424_1069"/>
<dbReference type="RefSeq" id="WP_012598468.1">
    <property type="nucleotide sequence ID" value="NC_011729.1"/>
</dbReference>
<dbReference type="HOGENOM" id="CLU_293146_0_0_3"/>
<keyword evidence="1" id="KW-0175">Coiled coil</keyword>
<evidence type="ECO:0000256" key="2">
    <source>
        <dbReference type="SAM" id="Phobius"/>
    </source>
</evidence>
<dbReference type="eggNOG" id="COG1196">
    <property type="taxonomic scope" value="Bacteria"/>
</dbReference>
<feature type="transmembrane region" description="Helical" evidence="2">
    <location>
        <begin position="135"/>
        <end position="159"/>
    </location>
</feature>
<accession>B7KJS3</accession>